<keyword evidence="9" id="KW-0694">RNA-binding</keyword>
<evidence type="ECO:0000256" key="6">
    <source>
        <dbReference type="ARBA" id="ARBA00021963"/>
    </source>
</evidence>
<comment type="subunit">
    <text evidence="13">Homotetramer formed by a catalytic dimer and a non-catalytic dimer serving as a binding platform that orients tRNASec for catalysis. Each tetramer binds the CCA ends of two tRNAs which point to the active sites of the catalytic dimer.</text>
</comment>
<keyword evidence="10" id="KW-0663">Pyridoxal phosphate</keyword>
<sequence length="615" mass="68283">MNEENFKLAEKYVSTGYVNQGKEARRVLEKNLRTLLEQGKIPTEGWNDLSIRQVLNEIALMDSNNFPNNCGVGEREARIASRLVAERHFHLGHGMGRSGDIAEIQPKAAGSSLVAKLANSFALDVIKMAGVSSIKSCLVCPVATGMALVLSMITLKEKRPEAKYVIWSRIDQKSCFKSILTAGLEPIIIENILNEGDYLSTDVDSIRTTIERIGSQHIACVLTTTSCFAPRVPDRLEEIALVCKDLDVPHVVNNAYGIQASKCMHLLQQANRVGRVDVFVQSTDKNFMVPVGGSIIAGFDKQLIQDIGKMYPGRASASPIIDFFITMLSLGANGYKKLLQERKELYQYLHDGMKRIAKQFNETVIPAKENTISIALSLRSLDERCDGQKKSITEFGSHLFKRSVSGTRVVTPNDEKTIGRYQFIGWGAHYSNYPCSYLTAAAAIGATRQDIDLFLKRLEKNFKDFLKEPSKKVSSSKKETDKSATVKLNGVSPTTTTTTSTNGGLIETSFSSSLPRTRTEVPRALAKNPLRVINSCGVEGDTSKTWPKQSKEYAMDDSAIQKKRNQWFNNVDGKRKSQSTTSVDERAQAVREERTQQVITKKDLSPDKMSFLIDL</sequence>
<dbReference type="SUPFAM" id="SSF53383">
    <property type="entry name" value="PLP-dependent transferases"/>
    <property type="match status" value="1"/>
</dbReference>
<dbReference type="Proteomes" id="UP000594262">
    <property type="component" value="Unplaced"/>
</dbReference>
<protein>
    <recommendedName>
        <fullName evidence="6">O-phosphoseryl-tRNA(Sec) selenium transferase</fullName>
        <ecNumber evidence="5">2.9.1.2</ecNumber>
    </recommendedName>
    <alternativeName>
        <fullName evidence="14">Selenocysteine synthase</fullName>
    </alternativeName>
    <alternativeName>
        <fullName evidence="15">Selenocysteinyl-tRNA(Sec) synthase</fullName>
    </alternativeName>
    <alternativeName>
        <fullName evidence="16">Sep-tRNA:Sec-tRNA synthase</fullName>
    </alternativeName>
</protein>
<evidence type="ECO:0000256" key="2">
    <source>
        <dbReference type="ARBA" id="ARBA00002552"/>
    </source>
</evidence>
<keyword evidence="11" id="KW-0648">Protein biosynthesis</keyword>
<dbReference type="GO" id="GO:0098621">
    <property type="term" value="F:O-phosphoseryl-tRNA(Sec) selenium transferase activity"/>
    <property type="evidence" value="ECO:0007669"/>
    <property type="project" value="UniProtKB-EC"/>
</dbReference>
<evidence type="ECO:0000256" key="18">
    <source>
        <dbReference type="SAM" id="MobiDB-lite"/>
    </source>
</evidence>
<dbReference type="EnsemblMetazoa" id="CLYHEMT013696.1">
    <property type="protein sequence ID" value="CLYHEMP013696.1"/>
    <property type="gene ID" value="CLYHEMG013696"/>
</dbReference>
<dbReference type="Pfam" id="PF05889">
    <property type="entry name" value="SepSecS"/>
    <property type="match status" value="1"/>
</dbReference>
<dbReference type="InterPro" id="IPR015424">
    <property type="entry name" value="PyrdxlP-dep_Trfase"/>
</dbReference>
<dbReference type="GO" id="GO:0001717">
    <property type="term" value="P:conversion of seryl-tRNAsec to selenocys-tRNAsec"/>
    <property type="evidence" value="ECO:0007669"/>
    <property type="project" value="InterPro"/>
</dbReference>
<keyword evidence="8" id="KW-0808">Transferase</keyword>
<keyword evidence="7" id="KW-0820">tRNA-binding</keyword>
<evidence type="ECO:0000256" key="4">
    <source>
        <dbReference type="ARBA" id="ARBA00007037"/>
    </source>
</evidence>
<evidence type="ECO:0000256" key="12">
    <source>
        <dbReference type="ARBA" id="ARBA00023266"/>
    </source>
</evidence>
<comment type="pathway">
    <text evidence="3">Aminoacyl-tRNA biosynthesis; selenocysteinyl-tRNA(Sec) biosynthesis; selenocysteinyl-tRNA(Sec) from L-seryl-tRNA(Sec) (archaeal/eukaryal route): step 2/2.</text>
</comment>
<dbReference type="UniPathway" id="UPA00906">
    <property type="reaction ID" value="UER00898"/>
</dbReference>
<proteinExistence type="inferred from homology"/>
<keyword evidence="12" id="KW-0711">Selenium</keyword>
<evidence type="ECO:0000313" key="19">
    <source>
        <dbReference type="EnsemblMetazoa" id="CLYHEMP013696.1"/>
    </source>
</evidence>
<dbReference type="InterPro" id="IPR015421">
    <property type="entry name" value="PyrdxlP-dep_Trfase_major"/>
</dbReference>
<reference evidence="19" key="1">
    <citation type="submission" date="2021-01" db="UniProtKB">
        <authorList>
            <consortium name="EnsemblMetazoa"/>
        </authorList>
    </citation>
    <scope>IDENTIFICATION</scope>
</reference>
<dbReference type="AlphaFoldDB" id="A0A7M5WVY5"/>
<evidence type="ECO:0000256" key="17">
    <source>
        <dbReference type="ARBA" id="ARBA00048808"/>
    </source>
</evidence>
<comment type="similarity">
    <text evidence="4">Belongs to the SepSecS family.</text>
</comment>
<evidence type="ECO:0000256" key="9">
    <source>
        <dbReference type="ARBA" id="ARBA00022884"/>
    </source>
</evidence>
<evidence type="ECO:0000256" key="11">
    <source>
        <dbReference type="ARBA" id="ARBA00022917"/>
    </source>
</evidence>
<evidence type="ECO:0000256" key="14">
    <source>
        <dbReference type="ARBA" id="ARBA00030669"/>
    </source>
</evidence>
<evidence type="ECO:0000256" key="7">
    <source>
        <dbReference type="ARBA" id="ARBA00022555"/>
    </source>
</evidence>
<dbReference type="InterPro" id="IPR019872">
    <property type="entry name" value="Sec-tRNA_Se_transferase"/>
</dbReference>
<comment type="catalytic activity">
    <reaction evidence="17">
        <text>O-phospho-L-seryl-tRNA(Sec) + selenophosphate + H2O = L-selenocysteinyl-tRNA(Sec) + 2 phosphate</text>
        <dbReference type="Rhea" id="RHEA:25041"/>
        <dbReference type="Rhea" id="RHEA-COMP:9743"/>
        <dbReference type="Rhea" id="RHEA-COMP:9947"/>
        <dbReference type="ChEBI" id="CHEBI:15377"/>
        <dbReference type="ChEBI" id="CHEBI:16144"/>
        <dbReference type="ChEBI" id="CHEBI:43474"/>
        <dbReference type="ChEBI" id="CHEBI:78551"/>
        <dbReference type="ChEBI" id="CHEBI:78573"/>
        <dbReference type="EC" id="2.9.1.2"/>
    </reaction>
</comment>
<dbReference type="GO" id="GO:0000049">
    <property type="term" value="F:tRNA binding"/>
    <property type="evidence" value="ECO:0007669"/>
    <property type="project" value="UniProtKB-KW"/>
</dbReference>
<dbReference type="EC" id="2.9.1.2" evidence="5"/>
<evidence type="ECO:0000313" key="20">
    <source>
        <dbReference type="Proteomes" id="UP000594262"/>
    </source>
</evidence>
<comment type="cofactor">
    <cofactor evidence="1">
        <name>pyridoxal 5'-phosphate</name>
        <dbReference type="ChEBI" id="CHEBI:597326"/>
    </cofactor>
</comment>
<evidence type="ECO:0000256" key="15">
    <source>
        <dbReference type="ARBA" id="ARBA00032048"/>
    </source>
</evidence>
<evidence type="ECO:0000256" key="8">
    <source>
        <dbReference type="ARBA" id="ARBA00022679"/>
    </source>
</evidence>
<accession>A0A7M5WVY5</accession>
<evidence type="ECO:0000256" key="5">
    <source>
        <dbReference type="ARBA" id="ARBA00012464"/>
    </source>
</evidence>
<dbReference type="PANTHER" id="PTHR12944">
    <property type="entry name" value="SOLUBLE LIVER ANTIGEN/LIVER PANCREAS ANTIGEN"/>
    <property type="match status" value="1"/>
</dbReference>
<comment type="function">
    <text evidence="2">Converts O-phosphoseryl-tRNA(Sec) to selenocysteinyl-tRNA(Sec) required for selenoprotein biosynthesis.</text>
</comment>
<evidence type="ECO:0000256" key="13">
    <source>
        <dbReference type="ARBA" id="ARBA00026053"/>
    </source>
</evidence>
<evidence type="ECO:0000256" key="16">
    <source>
        <dbReference type="ARBA" id="ARBA00032693"/>
    </source>
</evidence>
<evidence type="ECO:0000256" key="1">
    <source>
        <dbReference type="ARBA" id="ARBA00001933"/>
    </source>
</evidence>
<dbReference type="InterPro" id="IPR008829">
    <property type="entry name" value="SepSecS/SepCysS"/>
</dbReference>
<organism evidence="19 20">
    <name type="scientific">Clytia hemisphaerica</name>
    <dbReference type="NCBI Taxonomy" id="252671"/>
    <lineage>
        <taxon>Eukaryota</taxon>
        <taxon>Metazoa</taxon>
        <taxon>Cnidaria</taxon>
        <taxon>Hydrozoa</taxon>
        <taxon>Hydroidolina</taxon>
        <taxon>Leptothecata</taxon>
        <taxon>Obeliida</taxon>
        <taxon>Clytiidae</taxon>
        <taxon>Clytia</taxon>
    </lineage>
</organism>
<dbReference type="Gene3D" id="3.40.640.10">
    <property type="entry name" value="Type I PLP-dependent aspartate aminotransferase-like (Major domain)"/>
    <property type="match status" value="1"/>
</dbReference>
<dbReference type="RefSeq" id="XP_066926696.1">
    <property type="nucleotide sequence ID" value="XM_067070595.1"/>
</dbReference>
<feature type="region of interest" description="Disordered" evidence="18">
    <location>
        <begin position="469"/>
        <end position="513"/>
    </location>
</feature>
<dbReference type="GeneID" id="136814092"/>
<evidence type="ECO:0000256" key="10">
    <source>
        <dbReference type="ARBA" id="ARBA00022898"/>
    </source>
</evidence>
<dbReference type="PANTHER" id="PTHR12944:SF2">
    <property type="entry name" value="O-PHOSPHOSERYL-TRNA(SEC) SELENIUM TRANSFERASE"/>
    <property type="match status" value="1"/>
</dbReference>
<keyword evidence="20" id="KW-1185">Reference proteome</keyword>
<dbReference type="GO" id="GO:0001514">
    <property type="term" value="P:selenocysteine incorporation"/>
    <property type="evidence" value="ECO:0007669"/>
    <property type="project" value="TreeGrafter"/>
</dbReference>
<feature type="compositionally biased region" description="Basic and acidic residues" evidence="18">
    <location>
        <begin position="469"/>
        <end position="484"/>
    </location>
</feature>
<evidence type="ECO:0000256" key="3">
    <source>
        <dbReference type="ARBA" id="ARBA00004822"/>
    </source>
</evidence>
<dbReference type="NCBIfam" id="TIGR03531">
    <property type="entry name" value="selenium_SpcS"/>
    <property type="match status" value="1"/>
</dbReference>
<name>A0A7M5WVY5_9CNID</name>
<dbReference type="OrthoDB" id="10263545at2759"/>